<dbReference type="Proteomes" id="UP001329915">
    <property type="component" value="Chromosome"/>
</dbReference>
<keyword evidence="5 6" id="KW-0472">Membrane</keyword>
<evidence type="ECO:0000313" key="8">
    <source>
        <dbReference type="EMBL" id="WRO21715.1"/>
    </source>
</evidence>
<proteinExistence type="predicted"/>
<dbReference type="PANTHER" id="PTHR35007:SF2">
    <property type="entry name" value="PILUS ASSEMBLE PROTEIN"/>
    <property type="match status" value="1"/>
</dbReference>
<dbReference type="EMBL" id="CP121694">
    <property type="protein sequence ID" value="WRO21715.1"/>
    <property type="molecule type" value="Genomic_DNA"/>
</dbReference>
<feature type="transmembrane region" description="Helical" evidence="6">
    <location>
        <begin position="280"/>
        <end position="301"/>
    </location>
</feature>
<sequence>MIKDYSLILISGFTFFLIVMLINSIYQIASFRRKQILDRLRGVETKRPVDQEEVFDKPFLQRLIGPLANFLKNGSSKLAPKAMQQAVQNRLIRAGKTGIKATDFIAFLVIISTLIAVVSWFLLSLLGTEFLKAILHSMLIGFLGGFVSWFSLGRSATQRQEQIRKRLPDAMDLLVISVEAGLAFDMALQKVAQQFPGPLAEEFNKTLHEMKMGMSRKEALKGLGRRVDIEELKGMVSAVIQSDQLGSSLAGVLRMQGDLIRTKRQQQIEERAMKAPIKMLFPLVFFIFPSMFVVLLGPAFINIMRVLGDMGK</sequence>
<keyword evidence="3 6" id="KW-0812">Transmembrane</keyword>
<evidence type="ECO:0000256" key="4">
    <source>
        <dbReference type="ARBA" id="ARBA00022989"/>
    </source>
</evidence>
<dbReference type="PANTHER" id="PTHR35007">
    <property type="entry name" value="INTEGRAL MEMBRANE PROTEIN-RELATED"/>
    <property type="match status" value="1"/>
</dbReference>
<evidence type="ECO:0000256" key="5">
    <source>
        <dbReference type="ARBA" id="ARBA00023136"/>
    </source>
</evidence>
<dbReference type="GO" id="GO:0005886">
    <property type="term" value="C:plasma membrane"/>
    <property type="evidence" value="ECO:0007669"/>
    <property type="project" value="UniProtKB-SubCell"/>
</dbReference>
<dbReference type="Gene3D" id="1.20.81.30">
    <property type="entry name" value="Type II secretion system (T2SS), domain F"/>
    <property type="match status" value="1"/>
</dbReference>
<evidence type="ECO:0000313" key="9">
    <source>
        <dbReference type="Proteomes" id="UP001329915"/>
    </source>
</evidence>
<evidence type="ECO:0000256" key="2">
    <source>
        <dbReference type="ARBA" id="ARBA00022475"/>
    </source>
</evidence>
<reference evidence="8 9" key="1">
    <citation type="submission" date="2023-04" db="EMBL/GenBank/DDBJ databases">
        <authorList>
            <person name="Hsu D."/>
        </authorList>
    </citation>
    <scope>NUCLEOTIDE SEQUENCE [LARGE SCALE GENOMIC DNA]</scope>
    <source>
        <strain evidence="8 9">MK1</strain>
    </source>
</reference>
<evidence type="ECO:0000256" key="1">
    <source>
        <dbReference type="ARBA" id="ARBA00004651"/>
    </source>
</evidence>
<dbReference type="RefSeq" id="WP_366924546.1">
    <property type="nucleotide sequence ID" value="NZ_CP121694.1"/>
</dbReference>
<dbReference type="InterPro" id="IPR042094">
    <property type="entry name" value="T2SS_GspF_sf"/>
</dbReference>
<evidence type="ECO:0000256" key="6">
    <source>
        <dbReference type="SAM" id="Phobius"/>
    </source>
</evidence>
<dbReference type="InterPro" id="IPR018076">
    <property type="entry name" value="T2SS_GspF_dom"/>
</dbReference>
<accession>A0AAU0ULD1</accession>
<feature type="transmembrane region" description="Helical" evidence="6">
    <location>
        <begin position="133"/>
        <end position="152"/>
    </location>
</feature>
<evidence type="ECO:0000259" key="7">
    <source>
        <dbReference type="Pfam" id="PF00482"/>
    </source>
</evidence>
<feature type="transmembrane region" description="Helical" evidence="6">
    <location>
        <begin position="6"/>
        <end position="26"/>
    </location>
</feature>
<organism evidence="8 9">
    <name type="scientific">Metallumcola ferriviriculae</name>
    <dbReference type="NCBI Taxonomy" id="3039180"/>
    <lineage>
        <taxon>Bacteria</taxon>
        <taxon>Bacillati</taxon>
        <taxon>Bacillota</taxon>
        <taxon>Clostridia</taxon>
        <taxon>Neomoorellales</taxon>
        <taxon>Desulfitibacteraceae</taxon>
        <taxon>Metallumcola</taxon>
    </lineage>
</organism>
<protein>
    <submittedName>
        <fullName evidence="8">Type II secretion system F family protein</fullName>
    </submittedName>
</protein>
<feature type="transmembrane region" description="Helical" evidence="6">
    <location>
        <begin position="104"/>
        <end position="127"/>
    </location>
</feature>
<name>A0AAU0ULD1_9FIRM</name>
<dbReference type="Pfam" id="PF00482">
    <property type="entry name" value="T2SSF"/>
    <property type="match status" value="1"/>
</dbReference>
<feature type="domain" description="Type II secretion system protein GspF" evidence="7">
    <location>
        <begin position="171"/>
        <end position="296"/>
    </location>
</feature>
<gene>
    <name evidence="8" type="ORF">MFMK1_001527</name>
</gene>
<keyword evidence="2" id="KW-1003">Cell membrane</keyword>
<keyword evidence="9" id="KW-1185">Reference proteome</keyword>
<evidence type="ECO:0000256" key="3">
    <source>
        <dbReference type="ARBA" id="ARBA00022692"/>
    </source>
</evidence>
<keyword evidence="4 6" id="KW-1133">Transmembrane helix</keyword>
<dbReference type="KEGG" id="dbc:MFMK1_001527"/>
<comment type="subcellular location">
    <subcellularLocation>
        <location evidence="1">Cell membrane</location>
        <topology evidence="1">Multi-pass membrane protein</topology>
    </subcellularLocation>
</comment>
<dbReference type="AlphaFoldDB" id="A0AAU0ULD1"/>